<evidence type="ECO:0000313" key="13">
    <source>
        <dbReference type="Proteomes" id="UP001177140"/>
    </source>
</evidence>
<keyword evidence="3" id="KW-0813">Transport</keyword>
<comment type="similarity">
    <text evidence="2">Belongs to the GLE1 family.</text>
</comment>
<dbReference type="PANTHER" id="PTHR12960:SF0">
    <property type="entry name" value="MRNA EXPORT FACTOR GLE1"/>
    <property type="match status" value="1"/>
</dbReference>
<keyword evidence="7" id="KW-0906">Nuclear pore complex</keyword>
<protein>
    <recommendedName>
        <fullName evidence="9">mRNA export factor GLE1</fullName>
    </recommendedName>
    <alternativeName>
        <fullName evidence="10">Nucleoporin GLE1</fullName>
    </alternativeName>
</protein>
<evidence type="ECO:0000256" key="7">
    <source>
        <dbReference type="ARBA" id="ARBA00023132"/>
    </source>
</evidence>
<dbReference type="EMBL" id="JAJJMA010048432">
    <property type="protein sequence ID" value="MCL7025722.1"/>
    <property type="molecule type" value="Genomic_DNA"/>
</dbReference>
<feature type="compositionally biased region" description="Acidic residues" evidence="11">
    <location>
        <begin position="58"/>
        <end position="70"/>
    </location>
</feature>
<accession>A0AA41RVN0</accession>
<dbReference type="GO" id="GO:0005543">
    <property type="term" value="F:phospholipid binding"/>
    <property type="evidence" value="ECO:0007669"/>
    <property type="project" value="TreeGrafter"/>
</dbReference>
<dbReference type="Proteomes" id="UP001177140">
    <property type="component" value="Unassembled WGS sequence"/>
</dbReference>
<sequence>MGAINLEPGSRRQMGFVMRVSDDDDDSDREEEVVNDTQLVTTGSTRRFSFTHCSDSESSGDDDDDDDDDDSVIEEYQLVQLMGRVGLLDGALAELENERHQGITDRVRNEVRTLESDLIRVYERSDSVLGQVEKVRDCRREQDSRLDMRHCRTIAEHREEHLLTVQRDHEHRSKIAFEEARRKEQAYHEEKKRQEKAKAETEAAEKRAEEARIAAEANRLAKEAAEREDVENAKRASEEAQKLKEVNDKRELQIGRRIRQISGTRDCVIEKASELIELLKDPQYPQSISAAMFAKQVVSQCLTQRANFNSTAFACGHVIVLVTSQVPLAMDLLLAEFHKACMYTLPEHVVYSELAISIQDYFTMMGYPEKVGTAESPESSLERVASYMKLYGALVQTEVSGVQNLHGLKEGWACVARLLNSLPANLYTEVNQNRLMEMAVALNSFLEMAGFALFRTYKIQFRKLLNYISRHFLDPLESRNDPELNAIIFKLKTYIDTNQFLKEPEGWLLKSELLSEYGC</sequence>
<dbReference type="Gene3D" id="1.25.40.510">
    <property type="entry name" value="GLE1-like"/>
    <property type="match status" value="1"/>
</dbReference>
<gene>
    <name evidence="12" type="ORF">MKW94_018104</name>
</gene>
<feature type="compositionally biased region" description="Acidic residues" evidence="11">
    <location>
        <begin position="22"/>
        <end position="34"/>
    </location>
</feature>
<dbReference type="GO" id="GO:0000822">
    <property type="term" value="F:inositol hexakisphosphate binding"/>
    <property type="evidence" value="ECO:0007669"/>
    <property type="project" value="TreeGrafter"/>
</dbReference>
<organism evidence="12 13">
    <name type="scientific">Papaver nudicaule</name>
    <name type="common">Iceland poppy</name>
    <dbReference type="NCBI Taxonomy" id="74823"/>
    <lineage>
        <taxon>Eukaryota</taxon>
        <taxon>Viridiplantae</taxon>
        <taxon>Streptophyta</taxon>
        <taxon>Embryophyta</taxon>
        <taxon>Tracheophyta</taxon>
        <taxon>Spermatophyta</taxon>
        <taxon>Magnoliopsida</taxon>
        <taxon>Ranunculales</taxon>
        <taxon>Papaveraceae</taxon>
        <taxon>Papaveroideae</taxon>
        <taxon>Papaver</taxon>
    </lineage>
</organism>
<evidence type="ECO:0000256" key="10">
    <source>
        <dbReference type="ARBA" id="ARBA00029983"/>
    </source>
</evidence>
<proteinExistence type="inferred from homology"/>
<evidence type="ECO:0000256" key="11">
    <source>
        <dbReference type="SAM" id="MobiDB-lite"/>
    </source>
</evidence>
<evidence type="ECO:0000313" key="12">
    <source>
        <dbReference type="EMBL" id="MCL7025722.1"/>
    </source>
</evidence>
<name>A0AA41RVN0_PAPNU</name>
<dbReference type="InterPro" id="IPR038506">
    <property type="entry name" value="GLE1-like_sf"/>
</dbReference>
<evidence type="ECO:0000256" key="4">
    <source>
        <dbReference type="ARBA" id="ARBA00022816"/>
    </source>
</evidence>
<dbReference type="Pfam" id="PF07817">
    <property type="entry name" value="GLE1"/>
    <property type="match status" value="1"/>
</dbReference>
<dbReference type="GO" id="GO:0044614">
    <property type="term" value="C:nuclear pore cytoplasmic filaments"/>
    <property type="evidence" value="ECO:0007669"/>
    <property type="project" value="TreeGrafter"/>
</dbReference>
<dbReference type="GO" id="GO:0031369">
    <property type="term" value="F:translation initiation factor binding"/>
    <property type="evidence" value="ECO:0007669"/>
    <property type="project" value="TreeGrafter"/>
</dbReference>
<dbReference type="GO" id="GO:0016973">
    <property type="term" value="P:poly(A)+ mRNA export from nucleus"/>
    <property type="evidence" value="ECO:0007669"/>
    <property type="project" value="InterPro"/>
</dbReference>
<feature type="region of interest" description="Disordered" evidence="11">
    <location>
        <begin position="223"/>
        <end position="242"/>
    </location>
</feature>
<comment type="caution">
    <text evidence="12">The sequence shown here is derived from an EMBL/GenBank/DDBJ whole genome shotgun (WGS) entry which is preliminary data.</text>
</comment>
<keyword evidence="8" id="KW-0539">Nucleus</keyword>
<evidence type="ECO:0000256" key="3">
    <source>
        <dbReference type="ARBA" id="ARBA00022448"/>
    </source>
</evidence>
<evidence type="ECO:0000256" key="1">
    <source>
        <dbReference type="ARBA" id="ARBA00004567"/>
    </source>
</evidence>
<dbReference type="InterPro" id="IPR012476">
    <property type="entry name" value="GLE1"/>
</dbReference>
<evidence type="ECO:0000256" key="6">
    <source>
        <dbReference type="ARBA" id="ARBA00023010"/>
    </source>
</evidence>
<comment type="subcellular location">
    <subcellularLocation>
        <location evidence="1">Nucleus</location>
        <location evidence="1">Nuclear pore complex</location>
    </subcellularLocation>
</comment>
<dbReference type="GO" id="GO:0015031">
    <property type="term" value="P:protein transport"/>
    <property type="evidence" value="ECO:0007669"/>
    <property type="project" value="UniProtKB-KW"/>
</dbReference>
<reference evidence="12" key="1">
    <citation type="submission" date="2022-03" db="EMBL/GenBank/DDBJ databases">
        <title>A functionally conserved STORR gene fusion in Papaver species that diverged 16.8 million years ago.</title>
        <authorList>
            <person name="Catania T."/>
        </authorList>
    </citation>
    <scope>NUCLEOTIDE SEQUENCE</scope>
    <source>
        <strain evidence="12">S-191538</strain>
    </source>
</reference>
<keyword evidence="5" id="KW-0653">Protein transport</keyword>
<dbReference type="PANTHER" id="PTHR12960">
    <property type="entry name" value="GLE-1-RELATED"/>
    <property type="match status" value="1"/>
</dbReference>
<evidence type="ECO:0000256" key="2">
    <source>
        <dbReference type="ARBA" id="ARBA00011056"/>
    </source>
</evidence>
<feature type="region of interest" description="Disordered" evidence="11">
    <location>
        <begin position="181"/>
        <end position="206"/>
    </location>
</feature>
<dbReference type="GO" id="GO:0005737">
    <property type="term" value="C:cytoplasm"/>
    <property type="evidence" value="ECO:0007669"/>
    <property type="project" value="TreeGrafter"/>
</dbReference>
<keyword evidence="6" id="KW-0811">Translocation</keyword>
<feature type="region of interest" description="Disordered" evidence="11">
    <location>
        <begin position="1"/>
        <end position="70"/>
    </location>
</feature>
<keyword evidence="4" id="KW-0509">mRNA transport</keyword>
<feature type="compositionally biased region" description="Polar residues" evidence="11">
    <location>
        <begin position="35"/>
        <end position="53"/>
    </location>
</feature>
<keyword evidence="13" id="KW-1185">Reference proteome</keyword>
<evidence type="ECO:0000256" key="5">
    <source>
        <dbReference type="ARBA" id="ARBA00022927"/>
    </source>
</evidence>
<dbReference type="AlphaFoldDB" id="A0AA41RVN0"/>
<evidence type="ECO:0000256" key="9">
    <source>
        <dbReference type="ARBA" id="ARBA00026227"/>
    </source>
</evidence>
<evidence type="ECO:0000256" key="8">
    <source>
        <dbReference type="ARBA" id="ARBA00023242"/>
    </source>
</evidence>